<sequence>MKFNILLIGGLLLLLIGNINADITGPCQTVINKAWEKQAKCSWYLNLLTDIAKKYNYNFLFSHPISYDTTLYNKAIEDACAAEFSCTFEEASQIWNEILNNCPTELSTKVDWNANPNYLDNSIIEVYATLLAYYTVIPEHNSVCHKTTSGELCGVESGKQLVDWVKMVAPEGNATIAYTHELVYKEDGTSLPIPRELFQCGECTTNMVQEYGNWINQHTVPVPIITNIFPSLDIFTSYFTCPIDFLIGN</sequence>
<dbReference type="AlphaFoldDB" id="A0A397T7T0"/>
<comment type="caution">
    <text evidence="2">The sequence shown here is derived from an EMBL/GenBank/DDBJ whole genome shotgun (WGS) entry which is preliminary data.</text>
</comment>
<protein>
    <submittedName>
        <fullName evidence="2">Uncharacterized protein</fullName>
    </submittedName>
</protein>
<evidence type="ECO:0000256" key="1">
    <source>
        <dbReference type="SAM" id="SignalP"/>
    </source>
</evidence>
<gene>
    <name evidence="2" type="ORF">C1645_875659</name>
</gene>
<feature type="chain" id="PRO_5017267164" evidence="1">
    <location>
        <begin position="22"/>
        <end position="249"/>
    </location>
</feature>
<dbReference type="OrthoDB" id="2305077at2759"/>
<dbReference type="Proteomes" id="UP000265703">
    <property type="component" value="Unassembled WGS sequence"/>
</dbReference>
<evidence type="ECO:0000313" key="3">
    <source>
        <dbReference type="Proteomes" id="UP000265703"/>
    </source>
</evidence>
<proteinExistence type="predicted"/>
<feature type="signal peptide" evidence="1">
    <location>
        <begin position="1"/>
        <end position="21"/>
    </location>
</feature>
<name>A0A397T7T0_9GLOM</name>
<keyword evidence="3" id="KW-1185">Reference proteome</keyword>
<accession>A0A397T7T0</accession>
<keyword evidence="1" id="KW-0732">Signal</keyword>
<dbReference type="EMBL" id="QKYT01000162">
    <property type="protein sequence ID" value="RIA91084.1"/>
    <property type="molecule type" value="Genomic_DNA"/>
</dbReference>
<evidence type="ECO:0000313" key="2">
    <source>
        <dbReference type="EMBL" id="RIA91084.1"/>
    </source>
</evidence>
<organism evidence="2 3">
    <name type="scientific">Glomus cerebriforme</name>
    <dbReference type="NCBI Taxonomy" id="658196"/>
    <lineage>
        <taxon>Eukaryota</taxon>
        <taxon>Fungi</taxon>
        <taxon>Fungi incertae sedis</taxon>
        <taxon>Mucoromycota</taxon>
        <taxon>Glomeromycotina</taxon>
        <taxon>Glomeromycetes</taxon>
        <taxon>Glomerales</taxon>
        <taxon>Glomeraceae</taxon>
        <taxon>Glomus</taxon>
    </lineage>
</organism>
<reference evidence="2 3" key="1">
    <citation type="submission" date="2018-06" db="EMBL/GenBank/DDBJ databases">
        <title>Comparative genomics reveals the genomic features of Rhizophagus irregularis, R. cerebriforme, R. diaphanum and Gigaspora rosea, and their symbiotic lifestyle signature.</title>
        <authorList>
            <person name="Morin E."/>
            <person name="San Clemente H."/>
            <person name="Chen E.C.H."/>
            <person name="De La Providencia I."/>
            <person name="Hainaut M."/>
            <person name="Kuo A."/>
            <person name="Kohler A."/>
            <person name="Murat C."/>
            <person name="Tang N."/>
            <person name="Roy S."/>
            <person name="Loubradou J."/>
            <person name="Henrissat B."/>
            <person name="Grigoriev I.V."/>
            <person name="Corradi N."/>
            <person name="Roux C."/>
            <person name="Martin F.M."/>
        </authorList>
    </citation>
    <scope>NUCLEOTIDE SEQUENCE [LARGE SCALE GENOMIC DNA]</scope>
    <source>
        <strain evidence="2 3">DAOM 227022</strain>
    </source>
</reference>